<evidence type="ECO:0000256" key="2">
    <source>
        <dbReference type="ARBA" id="ARBA00022723"/>
    </source>
</evidence>
<gene>
    <name evidence="13" type="ORF">M408DRAFT_328753</name>
</gene>
<evidence type="ECO:0000256" key="1">
    <source>
        <dbReference type="ARBA" id="ARBA00004123"/>
    </source>
</evidence>
<keyword evidence="6" id="KW-0805">Transcription regulation</keyword>
<dbReference type="GO" id="GO:0000978">
    <property type="term" value="F:RNA polymerase II cis-regulatory region sequence-specific DNA binding"/>
    <property type="evidence" value="ECO:0007669"/>
    <property type="project" value="TreeGrafter"/>
</dbReference>
<keyword evidence="3" id="KW-0677">Repeat</keyword>
<evidence type="ECO:0000256" key="9">
    <source>
        <dbReference type="ARBA" id="ARBA00023242"/>
    </source>
</evidence>
<dbReference type="GO" id="GO:0008270">
    <property type="term" value="F:zinc ion binding"/>
    <property type="evidence" value="ECO:0007669"/>
    <property type="project" value="UniProtKB-KW"/>
</dbReference>
<keyword evidence="7" id="KW-0238">DNA-binding</keyword>
<evidence type="ECO:0000256" key="11">
    <source>
        <dbReference type="SAM" id="MobiDB-lite"/>
    </source>
</evidence>
<feature type="domain" description="C2H2-type" evidence="12">
    <location>
        <begin position="395"/>
        <end position="428"/>
    </location>
</feature>
<name>A0A0C2XKD0_SERVB</name>
<dbReference type="PANTHER" id="PTHR46105:SF5">
    <property type="entry name" value="ZINC FINGER AND BTB DOMAIN-CONTAINING PROTEIN 44 ISOFORM X1"/>
    <property type="match status" value="1"/>
</dbReference>
<dbReference type="SUPFAM" id="SSF57667">
    <property type="entry name" value="beta-beta-alpha zinc fingers"/>
    <property type="match status" value="1"/>
</dbReference>
<dbReference type="STRING" id="933852.A0A0C2XKD0"/>
<dbReference type="Gene3D" id="3.30.160.60">
    <property type="entry name" value="Classic Zinc Finger"/>
    <property type="match status" value="1"/>
</dbReference>
<dbReference type="GO" id="GO:0000981">
    <property type="term" value="F:DNA-binding transcription factor activity, RNA polymerase II-specific"/>
    <property type="evidence" value="ECO:0007669"/>
    <property type="project" value="TreeGrafter"/>
</dbReference>
<dbReference type="InterPro" id="IPR050457">
    <property type="entry name" value="ZnFinger_BTB_dom_contain"/>
</dbReference>
<evidence type="ECO:0000259" key="12">
    <source>
        <dbReference type="PROSITE" id="PS50157"/>
    </source>
</evidence>
<evidence type="ECO:0000256" key="7">
    <source>
        <dbReference type="ARBA" id="ARBA00023125"/>
    </source>
</evidence>
<evidence type="ECO:0000256" key="6">
    <source>
        <dbReference type="ARBA" id="ARBA00023015"/>
    </source>
</evidence>
<feature type="compositionally biased region" description="Low complexity" evidence="11">
    <location>
        <begin position="33"/>
        <end position="49"/>
    </location>
</feature>
<evidence type="ECO:0000256" key="8">
    <source>
        <dbReference type="ARBA" id="ARBA00023163"/>
    </source>
</evidence>
<dbReference type="PANTHER" id="PTHR46105">
    <property type="entry name" value="AGAP004733-PA"/>
    <property type="match status" value="1"/>
</dbReference>
<reference evidence="14" key="2">
    <citation type="submission" date="2015-01" db="EMBL/GenBank/DDBJ databases">
        <title>Evolutionary Origins and Diversification of the Mycorrhizal Mutualists.</title>
        <authorList>
            <consortium name="DOE Joint Genome Institute"/>
            <consortium name="Mycorrhizal Genomics Consortium"/>
            <person name="Kohler A."/>
            <person name="Kuo A."/>
            <person name="Nagy L.G."/>
            <person name="Floudas D."/>
            <person name="Copeland A."/>
            <person name="Barry K.W."/>
            <person name="Cichocki N."/>
            <person name="Veneault-Fourrey C."/>
            <person name="LaButti K."/>
            <person name="Lindquist E.A."/>
            <person name="Lipzen A."/>
            <person name="Lundell T."/>
            <person name="Morin E."/>
            <person name="Murat C."/>
            <person name="Riley R."/>
            <person name="Ohm R."/>
            <person name="Sun H."/>
            <person name="Tunlid A."/>
            <person name="Henrissat B."/>
            <person name="Grigoriev I.V."/>
            <person name="Hibbett D.S."/>
            <person name="Martin F."/>
        </authorList>
    </citation>
    <scope>NUCLEOTIDE SEQUENCE [LARGE SCALE GENOMIC DNA]</scope>
    <source>
        <strain evidence="14">MAFF 305830</strain>
    </source>
</reference>
<dbReference type="AlphaFoldDB" id="A0A0C2XKD0"/>
<keyword evidence="9" id="KW-0539">Nucleus</keyword>
<evidence type="ECO:0000256" key="5">
    <source>
        <dbReference type="ARBA" id="ARBA00022833"/>
    </source>
</evidence>
<protein>
    <recommendedName>
        <fullName evidence="12">C2H2-type domain-containing protein</fullName>
    </recommendedName>
</protein>
<keyword evidence="14" id="KW-1185">Reference proteome</keyword>
<evidence type="ECO:0000256" key="10">
    <source>
        <dbReference type="PROSITE-ProRule" id="PRU00042"/>
    </source>
</evidence>
<comment type="subcellular location">
    <subcellularLocation>
        <location evidence="1">Nucleus</location>
    </subcellularLocation>
</comment>
<dbReference type="Proteomes" id="UP000054097">
    <property type="component" value="Unassembled WGS sequence"/>
</dbReference>
<feature type="region of interest" description="Disordered" evidence="11">
    <location>
        <begin position="1"/>
        <end position="54"/>
    </location>
</feature>
<evidence type="ECO:0000256" key="4">
    <source>
        <dbReference type="ARBA" id="ARBA00022771"/>
    </source>
</evidence>
<evidence type="ECO:0000313" key="14">
    <source>
        <dbReference type="Proteomes" id="UP000054097"/>
    </source>
</evidence>
<feature type="region of interest" description="Disordered" evidence="11">
    <location>
        <begin position="207"/>
        <end position="246"/>
    </location>
</feature>
<feature type="compositionally biased region" description="Low complexity" evidence="11">
    <location>
        <begin position="296"/>
        <end position="319"/>
    </location>
</feature>
<dbReference type="InterPro" id="IPR013087">
    <property type="entry name" value="Znf_C2H2_type"/>
</dbReference>
<sequence>MDGQEPGGQYNDSYYHVQSAPTTTRIEAPVVRSAPPATTSASTAAYSAYLGPNDDEEQRRLTAVRSFSDPSAHSSYPMHMARPLATLAHLDHAQPIYQLDGASPAPHGFYTSSPYPSRPTGPIYGIQHASLGEYSLNPSNRIDNLGLQVQSPANMAVTIPAHAPPFTEHYKAETPPPVLPPAPNDFPSAAVPPEGVLYARRRYTLPHPYDNSSHAPIRRPASLRHSVRHREGPSTSSRLRSERESYAWAHSTGPEMPLSVPSTSTMQTQPDFRTLAEPQTPLVVENLDDGTEHDTSTTTTATTPREMTATASTVTATATRRGSADDTGTPTLAPLRTLEDMWEYFPHQTRLHESMRTRILEVINSSWRRMNEKEPDPQALLQFTTKVEERGLEKYRCLLWSEGTECGKTIPRSDRMLEHLRRHVGVRPFTCDCNSEGCPGIFPSKSAMYQHQKNVEPVQCQRCGAQCLRQNLSRHWRSQRCQHPEA</sequence>
<keyword evidence="8" id="KW-0804">Transcription</keyword>
<feature type="region of interest" description="Disordered" evidence="11">
    <location>
        <begin position="284"/>
        <end position="331"/>
    </location>
</feature>
<dbReference type="GO" id="GO:0005634">
    <property type="term" value="C:nucleus"/>
    <property type="evidence" value="ECO:0007669"/>
    <property type="project" value="UniProtKB-SubCell"/>
</dbReference>
<organism evidence="13 14">
    <name type="scientific">Serendipita vermifera MAFF 305830</name>
    <dbReference type="NCBI Taxonomy" id="933852"/>
    <lineage>
        <taxon>Eukaryota</taxon>
        <taxon>Fungi</taxon>
        <taxon>Dikarya</taxon>
        <taxon>Basidiomycota</taxon>
        <taxon>Agaricomycotina</taxon>
        <taxon>Agaricomycetes</taxon>
        <taxon>Sebacinales</taxon>
        <taxon>Serendipitaceae</taxon>
        <taxon>Serendipita</taxon>
    </lineage>
</organism>
<dbReference type="InterPro" id="IPR036236">
    <property type="entry name" value="Znf_C2H2_sf"/>
</dbReference>
<reference evidence="13 14" key="1">
    <citation type="submission" date="2014-04" db="EMBL/GenBank/DDBJ databases">
        <authorList>
            <consortium name="DOE Joint Genome Institute"/>
            <person name="Kuo A."/>
            <person name="Zuccaro A."/>
            <person name="Kohler A."/>
            <person name="Nagy L.G."/>
            <person name="Floudas D."/>
            <person name="Copeland A."/>
            <person name="Barry K.W."/>
            <person name="Cichocki N."/>
            <person name="Veneault-Fourrey C."/>
            <person name="LaButti K."/>
            <person name="Lindquist E.A."/>
            <person name="Lipzen A."/>
            <person name="Lundell T."/>
            <person name="Morin E."/>
            <person name="Murat C."/>
            <person name="Sun H."/>
            <person name="Tunlid A."/>
            <person name="Henrissat B."/>
            <person name="Grigoriev I.V."/>
            <person name="Hibbett D.S."/>
            <person name="Martin F."/>
            <person name="Nordberg H.P."/>
            <person name="Cantor M.N."/>
            <person name="Hua S.X."/>
        </authorList>
    </citation>
    <scope>NUCLEOTIDE SEQUENCE [LARGE SCALE GENOMIC DNA]</scope>
    <source>
        <strain evidence="13 14">MAFF 305830</strain>
    </source>
</reference>
<evidence type="ECO:0000256" key="3">
    <source>
        <dbReference type="ARBA" id="ARBA00022737"/>
    </source>
</evidence>
<keyword evidence="2" id="KW-0479">Metal-binding</keyword>
<keyword evidence="5" id="KW-0862">Zinc</keyword>
<dbReference type="HOGENOM" id="CLU_561597_0_0_1"/>
<dbReference type="EMBL" id="KN824288">
    <property type="protein sequence ID" value="KIM29502.1"/>
    <property type="molecule type" value="Genomic_DNA"/>
</dbReference>
<dbReference type="OrthoDB" id="8117402at2759"/>
<proteinExistence type="predicted"/>
<accession>A0A0C2XKD0</accession>
<evidence type="ECO:0000313" key="13">
    <source>
        <dbReference type="EMBL" id="KIM29502.1"/>
    </source>
</evidence>
<dbReference type="PROSITE" id="PS50157">
    <property type="entry name" value="ZINC_FINGER_C2H2_2"/>
    <property type="match status" value="1"/>
</dbReference>
<keyword evidence="4 10" id="KW-0863">Zinc-finger</keyword>